<dbReference type="AlphaFoldDB" id="A0AA39TS02"/>
<feature type="compositionally biased region" description="Low complexity" evidence="1">
    <location>
        <begin position="28"/>
        <end position="38"/>
    </location>
</feature>
<feature type="region of interest" description="Disordered" evidence="1">
    <location>
        <begin position="504"/>
        <end position="557"/>
    </location>
</feature>
<comment type="caution">
    <text evidence="2">The sequence shown here is derived from an EMBL/GenBank/DDBJ whole genome shotgun (WGS) entry which is preliminary data.</text>
</comment>
<protein>
    <submittedName>
        <fullName evidence="2">Uncharacterized protein</fullName>
    </submittedName>
</protein>
<sequence>MSRLTASSSHQPPATFFEFPGRVPPSSPVTSSDPTGPSLMPSTISVAGMQNLHNMDSENPILGIETPGPRNRRVSSLAYHSSGIRESRERVSQRSFKSFIVVIPPPSLLQEHGQLGHTLSSGPQQRLAQGLLMPLFPTLYGQLTAIAREFNFPSTTGLCVYLHCSSDGITLAPRVSDETWGLLWNHLFDGTSSSQKLPINGKIEFDIDLRQARWYSAWLFPSQREPVDIPISSVPSTTVAAHLRHESKTSVEDKSFDKHPDSPSPRQSSTRLIAPMSRHVPRNLSLVDRLDTVTIRPIAKPRSLLTPPGNGTSTSQMLSPIHQVEEPKSAKENLETRVKSWRASASLEPTPLAAKGQTSLEPANMPNNLMLDDGLIPTGEEELKLEDFTWSVSSQGPGDYEPGSPLSCPRLPSIHIANRMEGSVCLTPTDCTSFGPSDYTLSPLSMASFRLPSPDIALRMLEEVPLTPSTATSWGPPSVYPPSPTSSFRAPSLDIGERLSFSRPVTPSTATSWGPPSWPPSPASHARPLSIHIADRNGDVSRPATPSTATSWGAPLSFPPSPTTPFYVATPDVGHRSLEISEEEGLDNVRGVSDASTNGPWRHVWPYTCDADEIVAVNAPWRHVWPYNAASIEGASAGAPWKHVWPYNNNALPNGRTSNEAPWRQVWPENAQSDGLSEPWKHVWPYSTVAADVPSVSLDSAPWRHGWPYLNIPRGVDSTGAPWQHVWPYNRHVEEYGAAMVEGGHLNVSVEFGRSVYPNLIIYPAVYPHFDLYPAIASYTEPEVKKLTTSESVVILMSCPAVYPFFNLYPGVYPHNLNEIYHDVTIAERSVVNHVKTDTAVHHPVETLRYNFVADAPIYPRNTPCPPTIDVDNHETLGAETQAEATDALSLKGKRPDFEICKISCLIFPEQAKVTS</sequence>
<evidence type="ECO:0000313" key="3">
    <source>
        <dbReference type="Proteomes" id="UP001175211"/>
    </source>
</evidence>
<name>A0AA39TS02_ARMTA</name>
<dbReference type="EMBL" id="JAUEPS010000002">
    <property type="protein sequence ID" value="KAK0468402.1"/>
    <property type="molecule type" value="Genomic_DNA"/>
</dbReference>
<reference evidence="2" key="1">
    <citation type="submission" date="2023-06" db="EMBL/GenBank/DDBJ databases">
        <authorList>
            <consortium name="Lawrence Berkeley National Laboratory"/>
            <person name="Ahrendt S."/>
            <person name="Sahu N."/>
            <person name="Indic B."/>
            <person name="Wong-Bajracharya J."/>
            <person name="Merenyi Z."/>
            <person name="Ke H.-M."/>
            <person name="Monk M."/>
            <person name="Kocsube S."/>
            <person name="Drula E."/>
            <person name="Lipzen A."/>
            <person name="Balint B."/>
            <person name="Henrissat B."/>
            <person name="Andreopoulos B."/>
            <person name="Martin F.M."/>
            <person name="Harder C.B."/>
            <person name="Rigling D."/>
            <person name="Ford K.L."/>
            <person name="Foster G.D."/>
            <person name="Pangilinan J."/>
            <person name="Papanicolaou A."/>
            <person name="Barry K."/>
            <person name="LaButti K."/>
            <person name="Viragh M."/>
            <person name="Koriabine M."/>
            <person name="Yan M."/>
            <person name="Riley R."/>
            <person name="Champramary S."/>
            <person name="Plett K.L."/>
            <person name="Tsai I.J."/>
            <person name="Slot J."/>
            <person name="Sipos G."/>
            <person name="Plett J."/>
            <person name="Nagy L.G."/>
            <person name="Grigoriev I.V."/>
        </authorList>
    </citation>
    <scope>NUCLEOTIDE SEQUENCE</scope>
    <source>
        <strain evidence="2">CCBAS 213</strain>
    </source>
</reference>
<organism evidence="2 3">
    <name type="scientific">Armillaria tabescens</name>
    <name type="common">Ringless honey mushroom</name>
    <name type="synonym">Agaricus tabescens</name>
    <dbReference type="NCBI Taxonomy" id="1929756"/>
    <lineage>
        <taxon>Eukaryota</taxon>
        <taxon>Fungi</taxon>
        <taxon>Dikarya</taxon>
        <taxon>Basidiomycota</taxon>
        <taxon>Agaricomycotina</taxon>
        <taxon>Agaricomycetes</taxon>
        <taxon>Agaricomycetidae</taxon>
        <taxon>Agaricales</taxon>
        <taxon>Marasmiineae</taxon>
        <taxon>Physalacriaceae</taxon>
        <taxon>Desarmillaria</taxon>
    </lineage>
</organism>
<proteinExistence type="predicted"/>
<evidence type="ECO:0000256" key="1">
    <source>
        <dbReference type="SAM" id="MobiDB-lite"/>
    </source>
</evidence>
<dbReference type="RefSeq" id="XP_060338677.1">
    <property type="nucleotide sequence ID" value="XM_060482236.1"/>
</dbReference>
<feature type="compositionally biased region" description="Basic and acidic residues" evidence="1">
    <location>
        <begin position="243"/>
        <end position="261"/>
    </location>
</feature>
<feature type="region of interest" description="Disordered" evidence="1">
    <location>
        <begin position="240"/>
        <end position="271"/>
    </location>
</feature>
<keyword evidence="3" id="KW-1185">Reference proteome</keyword>
<dbReference type="GeneID" id="85365784"/>
<feature type="compositionally biased region" description="Low complexity" evidence="1">
    <location>
        <begin position="506"/>
        <end position="515"/>
    </location>
</feature>
<gene>
    <name evidence="2" type="ORF">EV420DRAFT_463918</name>
</gene>
<feature type="region of interest" description="Disordered" evidence="1">
    <location>
        <begin position="467"/>
        <end position="491"/>
    </location>
</feature>
<feature type="region of interest" description="Disordered" evidence="1">
    <location>
        <begin position="1"/>
        <end position="38"/>
    </location>
</feature>
<accession>A0AA39TS02</accession>
<feature type="compositionally biased region" description="Polar residues" evidence="1">
    <location>
        <begin position="1"/>
        <end position="12"/>
    </location>
</feature>
<evidence type="ECO:0000313" key="2">
    <source>
        <dbReference type="EMBL" id="KAK0468402.1"/>
    </source>
</evidence>
<dbReference type="Proteomes" id="UP001175211">
    <property type="component" value="Unassembled WGS sequence"/>
</dbReference>